<dbReference type="AlphaFoldDB" id="A0A0N4WBN0"/>
<accession>A0A0N4WBN0</accession>
<evidence type="ECO:0000256" key="1">
    <source>
        <dbReference type="SAM" id="MobiDB-lite"/>
    </source>
</evidence>
<name>A0A0N4WBN0_HAEPC</name>
<keyword evidence="4" id="KW-1185">Reference proteome</keyword>
<dbReference type="EMBL" id="UZAF01016739">
    <property type="protein sequence ID" value="VDO33177.1"/>
    <property type="molecule type" value="Genomic_DNA"/>
</dbReference>
<evidence type="ECO:0000256" key="2">
    <source>
        <dbReference type="SAM" id="Phobius"/>
    </source>
</evidence>
<evidence type="ECO:0000313" key="3">
    <source>
        <dbReference type="EMBL" id="VDO33177.1"/>
    </source>
</evidence>
<feature type="compositionally biased region" description="Basic and acidic residues" evidence="1">
    <location>
        <begin position="24"/>
        <end position="35"/>
    </location>
</feature>
<organism evidence="5">
    <name type="scientific">Haemonchus placei</name>
    <name type="common">Barber's pole worm</name>
    <dbReference type="NCBI Taxonomy" id="6290"/>
    <lineage>
        <taxon>Eukaryota</taxon>
        <taxon>Metazoa</taxon>
        <taxon>Ecdysozoa</taxon>
        <taxon>Nematoda</taxon>
        <taxon>Chromadorea</taxon>
        <taxon>Rhabditida</taxon>
        <taxon>Rhabditina</taxon>
        <taxon>Rhabditomorpha</taxon>
        <taxon>Strongyloidea</taxon>
        <taxon>Trichostrongylidae</taxon>
        <taxon>Haemonchus</taxon>
    </lineage>
</organism>
<reference evidence="3 4" key="2">
    <citation type="submission" date="2018-11" db="EMBL/GenBank/DDBJ databases">
        <authorList>
            <consortium name="Pathogen Informatics"/>
        </authorList>
    </citation>
    <scope>NUCLEOTIDE SEQUENCE [LARGE SCALE GENOMIC DNA]</scope>
    <source>
        <strain evidence="3 4">MHpl1</strain>
    </source>
</reference>
<reference evidence="5" key="1">
    <citation type="submission" date="2017-02" db="UniProtKB">
        <authorList>
            <consortium name="WormBaseParasite"/>
        </authorList>
    </citation>
    <scope>IDENTIFICATION</scope>
</reference>
<feature type="transmembrane region" description="Helical" evidence="2">
    <location>
        <begin position="94"/>
        <end position="120"/>
    </location>
</feature>
<evidence type="ECO:0000313" key="4">
    <source>
        <dbReference type="Proteomes" id="UP000268014"/>
    </source>
</evidence>
<dbReference type="Proteomes" id="UP000268014">
    <property type="component" value="Unassembled WGS sequence"/>
</dbReference>
<sequence length="138" mass="15239">MASTSAEKVKRPGAFNLPSTSESNRLETREPKVEFEPLGDGDDANLDTETSGNAPSRSKTISQPKTQSRDITRTPKTSTPSSSNKRSRTRCQKWALCTIIILAILLVITATLTLILFLHLKGVINWFPSLHNADDEEE</sequence>
<gene>
    <name evidence="3" type="ORF">HPLM_LOCUS7856</name>
</gene>
<keyword evidence="2" id="KW-0472">Membrane</keyword>
<feature type="compositionally biased region" description="Polar residues" evidence="1">
    <location>
        <begin position="47"/>
        <end position="66"/>
    </location>
</feature>
<dbReference type="OrthoDB" id="10378009at2759"/>
<dbReference type="OMA" id="WALCTII"/>
<dbReference type="WBParaSite" id="HPLM_0000786401-mRNA-1">
    <property type="protein sequence ID" value="HPLM_0000786401-mRNA-1"/>
    <property type="gene ID" value="HPLM_0000786401"/>
</dbReference>
<evidence type="ECO:0000313" key="5">
    <source>
        <dbReference type="WBParaSite" id="HPLM_0000786401-mRNA-1"/>
    </source>
</evidence>
<feature type="compositionally biased region" description="Acidic residues" evidence="1">
    <location>
        <begin position="37"/>
        <end position="46"/>
    </location>
</feature>
<protein>
    <submittedName>
        <fullName evidence="3 5">Uncharacterized protein</fullName>
    </submittedName>
</protein>
<keyword evidence="2" id="KW-0812">Transmembrane</keyword>
<keyword evidence="2" id="KW-1133">Transmembrane helix</keyword>
<proteinExistence type="predicted"/>
<feature type="region of interest" description="Disordered" evidence="1">
    <location>
        <begin position="1"/>
        <end position="90"/>
    </location>
</feature>
<feature type="compositionally biased region" description="Low complexity" evidence="1">
    <location>
        <begin position="74"/>
        <end position="84"/>
    </location>
</feature>